<accession>A0AA51NCM7</accession>
<evidence type="ECO:0000256" key="3">
    <source>
        <dbReference type="ARBA" id="ARBA00012737"/>
    </source>
</evidence>
<keyword evidence="13" id="KW-1185">Reference proteome</keyword>
<feature type="binding site" evidence="9">
    <location>
        <position position="283"/>
    </location>
    <ligand>
        <name>ATP</name>
        <dbReference type="ChEBI" id="CHEBI:30616"/>
    </ligand>
</feature>
<dbReference type="PANTHER" id="PTHR43284">
    <property type="entry name" value="ASPARAGINE SYNTHETASE (GLUTAMINE-HYDROLYZING)"/>
    <property type="match status" value="1"/>
</dbReference>
<evidence type="ECO:0000256" key="10">
    <source>
        <dbReference type="PIRSR" id="PIRSR001589-3"/>
    </source>
</evidence>
<keyword evidence="8" id="KW-0028">Amino-acid biosynthesis</keyword>
<evidence type="ECO:0000256" key="5">
    <source>
        <dbReference type="ARBA" id="ARBA00022840"/>
    </source>
</evidence>
<dbReference type="Gene3D" id="3.60.20.10">
    <property type="entry name" value="Glutamine Phosphoribosylpyrophosphate, subunit 1, domain 1"/>
    <property type="match status" value="1"/>
</dbReference>
<evidence type="ECO:0000256" key="4">
    <source>
        <dbReference type="ARBA" id="ARBA00022741"/>
    </source>
</evidence>
<dbReference type="SUPFAM" id="SSF56235">
    <property type="entry name" value="N-terminal nucleophile aminohydrolases (Ntn hydrolases)"/>
    <property type="match status" value="1"/>
</dbReference>
<reference evidence="12 13" key="1">
    <citation type="submission" date="2023-08" db="EMBL/GenBank/DDBJ databases">
        <title>Comparative genomics and taxonomic characterization of three novel marine species of genus Marivirga.</title>
        <authorList>
            <person name="Muhammad N."/>
            <person name="Kim S.-G."/>
        </authorList>
    </citation>
    <scope>NUCLEOTIDE SEQUENCE [LARGE SCALE GENOMIC DNA]</scope>
    <source>
        <strain evidence="12 13">BDSF4-3</strain>
    </source>
</reference>
<dbReference type="CDD" id="cd01991">
    <property type="entry name" value="Asn_synthase_B_C"/>
    <property type="match status" value="1"/>
</dbReference>
<evidence type="ECO:0000256" key="2">
    <source>
        <dbReference type="ARBA" id="ARBA00005752"/>
    </source>
</evidence>
<dbReference type="InterPro" id="IPR017932">
    <property type="entry name" value="GATase_2_dom"/>
</dbReference>
<dbReference type="GO" id="GO:0004066">
    <property type="term" value="F:asparagine synthase (glutamine-hydrolyzing) activity"/>
    <property type="evidence" value="ECO:0007669"/>
    <property type="project" value="UniProtKB-EC"/>
</dbReference>
<feature type="binding site" evidence="9">
    <location>
        <position position="92"/>
    </location>
    <ligand>
        <name>L-glutamine</name>
        <dbReference type="ChEBI" id="CHEBI:58359"/>
    </ligand>
</feature>
<proteinExistence type="inferred from homology"/>
<dbReference type="GO" id="GO:0005829">
    <property type="term" value="C:cytosol"/>
    <property type="evidence" value="ECO:0007669"/>
    <property type="project" value="TreeGrafter"/>
</dbReference>
<evidence type="ECO:0000256" key="9">
    <source>
        <dbReference type="PIRSR" id="PIRSR001589-2"/>
    </source>
</evidence>
<dbReference type="Proteomes" id="UP001230496">
    <property type="component" value="Chromosome"/>
</dbReference>
<evidence type="ECO:0000313" key="13">
    <source>
        <dbReference type="Proteomes" id="UP001230496"/>
    </source>
</evidence>
<dbReference type="Pfam" id="PF13537">
    <property type="entry name" value="GATase_7"/>
    <property type="match status" value="1"/>
</dbReference>
<dbReference type="InterPro" id="IPR029055">
    <property type="entry name" value="Ntn_hydrolases_N"/>
</dbReference>
<dbReference type="GO" id="GO:0006529">
    <property type="term" value="P:asparagine biosynthetic process"/>
    <property type="evidence" value="ECO:0007669"/>
    <property type="project" value="UniProtKB-KW"/>
</dbReference>
<feature type="active site" description="For GATase activity" evidence="8">
    <location>
        <position position="2"/>
    </location>
</feature>
<dbReference type="PIRSF" id="PIRSF001589">
    <property type="entry name" value="Asn_synthetase_glu-h"/>
    <property type="match status" value="1"/>
</dbReference>
<keyword evidence="6 8" id="KW-0315">Glutamine amidotransferase</keyword>
<dbReference type="InterPro" id="IPR006426">
    <property type="entry name" value="Asn_synth_AEB"/>
</dbReference>
<sequence>MCGIAGFWSRNGALEKDKFDSALYLMNHRGPDERHSICTSNTNLGTQRLKIIGIDGGQQPVGDDSGHYLVFNGAIYNYPEIATSLNSPSQSDTEILFQLILKQGIHKALETIRGMFAFAFYEEKEDSFLLVRDRMGQKPLYYYQNSNFLLFASELKSLKKLMQLNDIAVEINENAIYHYLCFSNIPEPETIYQNVFTVPPAHCLKYQNGKLNIFPYWEHQYLPKEKISFTEAKEKTQQTIEESVKIRLRADVSKGLFLSGGWDSSIIAYEASKHEQNLKAFTVEYPFQTTQNESQIAKETAHRLGLNHEIIKIDKSPLALLGKSICTFDQPLADSSALPNLAIAESASYHVKLMLNGDGGDELFGGYRRYFTAKNIKKLTFTKHLKNILPTGERRTKLGFLNRISRIASLSSSERYLLYTTDMFQDADISNFWNRPNEIQNLSFEIINQHFDSKLSDLDQLMHWDRNFNLLSGILVKMDRASMAYSIEARSPFLDHKLFEISNQLPNSFKISGFNRKHILKSIYADKLPKSVTQAPKTSFEAPIGNWLKHDFNELLKDLLFNPQAKIYNYVNYTEIMLLMKGVKYQERNTDYMIYALLVLEMWLQEND</sequence>
<gene>
    <name evidence="12" type="primary">asnB</name>
    <name evidence="12" type="ORF">QYS49_34365</name>
</gene>
<dbReference type="EMBL" id="CP129971">
    <property type="protein sequence ID" value="WMN12703.1"/>
    <property type="molecule type" value="Genomic_DNA"/>
</dbReference>
<dbReference type="PANTHER" id="PTHR43284:SF1">
    <property type="entry name" value="ASPARAGINE SYNTHETASE"/>
    <property type="match status" value="1"/>
</dbReference>
<comment type="catalytic activity">
    <reaction evidence="7">
        <text>L-aspartate + L-glutamine + ATP + H2O = L-asparagine + L-glutamate + AMP + diphosphate + H(+)</text>
        <dbReference type="Rhea" id="RHEA:12228"/>
        <dbReference type="ChEBI" id="CHEBI:15377"/>
        <dbReference type="ChEBI" id="CHEBI:15378"/>
        <dbReference type="ChEBI" id="CHEBI:29985"/>
        <dbReference type="ChEBI" id="CHEBI:29991"/>
        <dbReference type="ChEBI" id="CHEBI:30616"/>
        <dbReference type="ChEBI" id="CHEBI:33019"/>
        <dbReference type="ChEBI" id="CHEBI:58048"/>
        <dbReference type="ChEBI" id="CHEBI:58359"/>
        <dbReference type="ChEBI" id="CHEBI:456215"/>
        <dbReference type="EC" id="6.3.5.4"/>
    </reaction>
</comment>
<evidence type="ECO:0000256" key="8">
    <source>
        <dbReference type="PIRSR" id="PIRSR001589-1"/>
    </source>
</evidence>
<evidence type="ECO:0000259" key="11">
    <source>
        <dbReference type="PROSITE" id="PS51278"/>
    </source>
</evidence>
<evidence type="ECO:0000256" key="1">
    <source>
        <dbReference type="ARBA" id="ARBA00005187"/>
    </source>
</evidence>
<dbReference type="InterPro" id="IPR051786">
    <property type="entry name" value="ASN_synthetase/amidase"/>
</dbReference>
<dbReference type="SUPFAM" id="SSF52402">
    <property type="entry name" value="Adenine nucleotide alpha hydrolases-like"/>
    <property type="match status" value="1"/>
</dbReference>
<feature type="site" description="Important for beta-aspartyl-AMP intermediate formation" evidence="10">
    <location>
        <position position="358"/>
    </location>
</feature>
<dbReference type="AlphaFoldDB" id="A0AA51NCM7"/>
<dbReference type="Gene3D" id="3.40.50.620">
    <property type="entry name" value="HUPs"/>
    <property type="match status" value="1"/>
</dbReference>
<dbReference type="InterPro" id="IPR001962">
    <property type="entry name" value="Asn_synthase"/>
</dbReference>
<dbReference type="Pfam" id="PF00733">
    <property type="entry name" value="Asn_synthase"/>
    <property type="match status" value="1"/>
</dbReference>
<dbReference type="GO" id="GO:0005524">
    <property type="term" value="F:ATP binding"/>
    <property type="evidence" value="ECO:0007669"/>
    <property type="project" value="UniProtKB-KW"/>
</dbReference>
<keyword evidence="4 9" id="KW-0547">Nucleotide-binding</keyword>
<keyword evidence="12" id="KW-0436">Ligase</keyword>
<dbReference type="InterPro" id="IPR014729">
    <property type="entry name" value="Rossmann-like_a/b/a_fold"/>
</dbReference>
<evidence type="ECO:0000256" key="6">
    <source>
        <dbReference type="ARBA" id="ARBA00022962"/>
    </source>
</evidence>
<dbReference type="EC" id="6.3.5.4" evidence="3"/>
<dbReference type="PROSITE" id="PS51278">
    <property type="entry name" value="GATASE_TYPE_2"/>
    <property type="match status" value="1"/>
</dbReference>
<comment type="pathway">
    <text evidence="1">Amino-acid biosynthesis; L-asparagine biosynthesis; L-asparagine from L-aspartate (L-Gln route): step 1/1.</text>
</comment>
<evidence type="ECO:0000256" key="7">
    <source>
        <dbReference type="ARBA" id="ARBA00048741"/>
    </source>
</evidence>
<name>A0AA51NCM7_9BACT</name>
<comment type="similarity">
    <text evidence="2">Belongs to the asparagine synthetase family.</text>
</comment>
<feature type="domain" description="Glutamine amidotransferase type-2" evidence="11">
    <location>
        <begin position="2"/>
        <end position="209"/>
    </location>
</feature>
<dbReference type="RefSeq" id="WP_308350935.1">
    <property type="nucleotide sequence ID" value="NZ_CP129971.1"/>
</dbReference>
<evidence type="ECO:0000313" key="12">
    <source>
        <dbReference type="EMBL" id="WMN12703.1"/>
    </source>
</evidence>
<dbReference type="KEGG" id="msaa:QYS49_34365"/>
<dbReference type="NCBIfam" id="TIGR01536">
    <property type="entry name" value="asn_synth_AEB"/>
    <property type="match status" value="1"/>
</dbReference>
<protein>
    <recommendedName>
        <fullName evidence="3">asparagine synthase (glutamine-hydrolyzing)</fullName>
        <ecNumber evidence="3">6.3.5.4</ecNumber>
    </recommendedName>
</protein>
<dbReference type="InterPro" id="IPR033738">
    <property type="entry name" value="AsnB_N"/>
</dbReference>
<dbReference type="CDD" id="cd00712">
    <property type="entry name" value="AsnB"/>
    <property type="match status" value="1"/>
</dbReference>
<keyword evidence="8" id="KW-0061">Asparagine biosynthesis</keyword>
<organism evidence="12 13">
    <name type="scientific">Marivirga salinarum</name>
    <dbReference type="NCBI Taxonomy" id="3059078"/>
    <lineage>
        <taxon>Bacteria</taxon>
        <taxon>Pseudomonadati</taxon>
        <taxon>Bacteroidota</taxon>
        <taxon>Cytophagia</taxon>
        <taxon>Cytophagales</taxon>
        <taxon>Marivirgaceae</taxon>
        <taxon>Marivirga</taxon>
    </lineage>
</organism>
<keyword evidence="5 9" id="KW-0067">ATP-binding</keyword>